<accession>A4BUI9</accession>
<evidence type="ECO:0000256" key="9">
    <source>
        <dbReference type="ARBA" id="ARBA00023098"/>
    </source>
</evidence>
<evidence type="ECO:0000313" key="13">
    <source>
        <dbReference type="EMBL" id="EAR20555.1"/>
    </source>
</evidence>
<evidence type="ECO:0000256" key="7">
    <source>
        <dbReference type="ARBA" id="ARBA00022840"/>
    </source>
</evidence>
<evidence type="ECO:0000256" key="11">
    <source>
        <dbReference type="ARBA" id="ARBA00023264"/>
    </source>
</evidence>
<comment type="caution">
    <text evidence="13">The sequence shown here is derived from an EMBL/GenBank/DDBJ whole genome shotgun (WGS) entry which is preliminary data.</text>
</comment>
<dbReference type="SUPFAM" id="SSF111331">
    <property type="entry name" value="NAD kinase/diacylglycerol kinase-like"/>
    <property type="match status" value="1"/>
</dbReference>
<dbReference type="OrthoDB" id="142078at2"/>
<name>A4BUI9_9GAMM</name>
<dbReference type="NCBIfam" id="TIGR00147">
    <property type="entry name" value="YegS/Rv2252/BmrU family lipid kinase"/>
    <property type="match status" value="1"/>
</dbReference>
<dbReference type="GO" id="GO:0008654">
    <property type="term" value="P:phospholipid biosynthetic process"/>
    <property type="evidence" value="ECO:0007669"/>
    <property type="project" value="UniProtKB-KW"/>
</dbReference>
<dbReference type="Proteomes" id="UP000003374">
    <property type="component" value="Unassembled WGS sequence"/>
</dbReference>
<dbReference type="eggNOG" id="COG1597">
    <property type="taxonomic scope" value="Bacteria"/>
</dbReference>
<gene>
    <name evidence="13" type="ORF">NB231_07147</name>
</gene>
<keyword evidence="4" id="KW-0479">Metal-binding</keyword>
<evidence type="ECO:0000256" key="5">
    <source>
        <dbReference type="ARBA" id="ARBA00022741"/>
    </source>
</evidence>
<evidence type="ECO:0000256" key="4">
    <source>
        <dbReference type="ARBA" id="ARBA00022723"/>
    </source>
</evidence>
<dbReference type="Pfam" id="PF00781">
    <property type="entry name" value="DAGK_cat"/>
    <property type="match status" value="1"/>
</dbReference>
<evidence type="ECO:0000256" key="10">
    <source>
        <dbReference type="ARBA" id="ARBA00023209"/>
    </source>
</evidence>
<dbReference type="InterPro" id="IPR017438">
    <property type="entry name" value="ATP-NAD_kinase_N"/>
</dbReference>
<comment type="cofactor">
    <cofactor evidence="1">
        <name>Mg(2+)</name>
        <dbReference type="ChEBI" id="CHEBI:18420"/>
    </cofactor>
</comment>
<proteinExistence type="predicted"/>
<dbReference type="HOGENOM" id="CLU_045532_5_1_6"/>
<protein>
    <recommendedName>
        <fullName evidence="12">DAGKc domain-containing protein</fullName>
    </recommendedName>
</protein>
<dbReference type="PANTHER" id="PTHR12358">
    <property type="entry name" value="SPHINGOSINE KINASE"/>
    <property type="match status" value="1"/>
</dbReference>
<dbReference type="GO" id="GO:0016301">
    <property type="term" value="F:kinase activity"/>
    <property type="evidence" value="ECO:0007669"/>
    <property type="project" value="UniProtKB-KW"/>
</dbReference>
<keyword evidence="11" id="KW-1208">Phospholipid metabolism</keyword>
<dbReference type="NCBIfam" id="NF009604">
    <property type="entry name" value="PRK13057.1"/>
    <property type="match status" value="1"/>
</dbReference>
<dbReference type="SMART" id="SM00046">
    <property type="entry name" value="DAGKc"/>
    <property type="match status" value="1"/>
</dbReference>
<dbReference type="AlphaFoldDB" id="A4BUI9"/>
<keyword evidence="5" id="KW-0547">Nucleotide-binding</keyword>
<dbReference type="GO" id="GO:0046872">
    <property type="term" value="F:metal ion binding"/>
    <property type="evidence" value="ECO:0007669"/>
    <property type="project" value="UniProtKB-KW"/>
</dbReference>
<keyword evidence="6" id="KW-0418">Kinase</keyword>
<keyword evidence="2" id="KW-0444">Lipid biosynthesis</keyword>
<dbReference type="RefSeq" id="WP_005000899.1">
    <property type="nucleotide sequence ID" value="NZ_CH672427.1"/>
</dbReference>
<dbReference type="InterPro" id="IPR016064">
    <property type="entry name" value="NAD/diacylglycerol_kinase_sf"/>
</dbReference>
<dbReference type="InterPro" id="IPR005218">
    <property type="entry name" value="Diacylglycerol/lipid_kinase"/>
</dbReference>
<dbReference type="Pfam" id="PF19279">
    <property type="entry name" value="YegS_C"/>
    <property type="match status" value="1"/>
</dbReference>
<dbReference type="InterPro" id="IPR001206">
    <property type="entry name" value="Diacylglycerol_kinase_cat_dom"/>
</dbReference>
<reference evidence="13 14" key="1">
    <citation type="submission" date="2006-02" db="EMBL/GenBank/DDBJ databases">
        <authorList>
            <person name="Waterbury J."/>
            <person name="Ferriera S."/>
            <person name="Johnson J."/>
            <person name="Kravitz S."/>
            <person name="Halpern A."/>
            <person name="Remington K."/>
            <person name="Beeson K."/>
            <person name="Tran B."/>
            <person name="Rogers Y.-H."/>
            <person name="Friedman R."/>
            <person name="Venter J.C."/>
        </authorList>
    </citation>
    <scope>NUCLEOTIDE SEQUENCE [LARGE SCALE GENOMIC DNA]</scope>
    <source>
        <strain evidence="13 14">Nb-231</strain>
    </source>
</reference>
<evidence type="ECO:0000259" key="12">
    <source>
        <dbReference type="PROSITE" id="PS50146"/>
    </source>
</evidence>
<evidence type="ECO:0000256" key="8">
    <source>
        <dbReference type="ARBA" id="ARBA00022842"/>
    </source>
</evidence>
<keyword evidence="14" id="KW-1185">Reference proteome</keyword>
<dbReference type="InterPro" id="IPR050187">
    <property type="entry name" value="Lipid_Phosphate_FormReg"/>
</dbReference>
<keyword evidence="7" id="KW-0067">ATP-binding</keyword>
<organism evidence="13 14">
    <name type="scientific">Nitrococcus mobilis Nb-231</name>
    <dbReference type="NCBI Taxonomy" id="314278"/>
    <lineage>
        <taxon>Bacteria</taxon>
        <taxon>Pseudomonadati</taxon>
        <taxon>Pseudomonadota</taxon>
        <taxon>Gammaproteobacteria</taxon>
        <taxon>Chromatiales</taxon>
        <taxon>Ectothiorhodospiraceae</taxon>
        <taxon>Nitrococcus</taxon>
    </lineage>
</organism>
<dbReference type="Gene3D" id="3.40.50.10330">
    <property type="entry name" value="Probable inorganic polyphosphate/atp-NAD kinase, domain 1"/>
    <property type="match status" value="1"/>
</dbReference>
<sequence>MIPGRILLIINRYSRGGQIDLDAVQARLRHAGFTVEMVFPSNKRSITELIHNYRHNCDRIIIGGGDGTLNAAAEALLASALPIGILPLGTANDLARTLGIPLDPIAACEVIAEGRLHRIDLGCVNGHYFFNVAHIGFGVTLVRQLSAEIKKRWGILGYARSAFTALRDRSSFRAEIRTNGRKHKTRCSQITVGNGRHFGGGLAVAHDARIDDHTLHVWSLEPLDLWELIALAPALLRGRHLEHRRVWHRRVQSIEIHTRKPMPVSADGELATHTPAKFHLLPSALAVYVPTSYENAAAAHSKGAGI</sequence>
<dbReference type="Gene3D" id="2.60.200.40">
    <property type="match status" value="1"/>
</dbReference>
<dbReference type="PANTHER" id="PTHR12358:SF106">
    <property type="entry name" value="LIPID KINASE YEGS"/>
    <property type="match status" value="1"/>
</dbReference>
<evidence type="ECO:0000256" key="2">
    <source>
        <dbReference type="ARBA" id="ARBA00022516"/>
    </source>
</evidence>
<keyword evidence="10" id="KW-0594">Phospholipid biosynthesis</keyword>
<keyword evidence="3" id="KW-0808">Transferase</keyword>
<dbReference type="PROSITE" id="PS50146">
    <property type="entry name" value="DAGK"/>
    <property type="match status" value="1"/>
</dbReference>
<keyword evidence="9" id="KW-0443">Lipid metabolism</keyword>
<dbReference type="STRING" id="314278.NB231_07147"/>
<dbReference type="InterPro" id="IPR045540">
    <property type="entry name" value="YegS/DAGK_C"/>
</dbReference>
<keyword evidence="8" id="KW-0460">Magnesium</keyword>
<evidence type="ECO:0000256" key="6">
    <source>
        <dbReference type="ARBA" id="ARBA00022777"/>
    </source>
</evidence>
<dbReference type="GO" id="GO:0005886">
    <property type="term" value="C:plasma membrane"/>
    <property type="evidence" value="ECO:0007669"/>
    <property type="project" value="TreeGrafter"/>
</dbReference>
<evidence type="ECO:0000256" key="3">
    <source>
        <dbReference type="ARBA" id="ARBA00022679"/>
    </source>
</evidence>
<evidence type="ECO:0000313" key="14">
    <source>
        <dbReference type="Proteomes" id="UP000003374"/>
    </source>
</evidence>
<dbReference type="EMBL" id="AAOF01000019">
    <property type="protein sequence ID" value="EAR20555.1"/>
    <property type="molecule type" value="Genomic_DNA"/>
</dbReference>
<dbReference type="GO" id="GO:0005524">
    <property type="term" value="F:ATP binding"/>
    <property type="evidence" value="ECO:0007669"/>
    <property type="project" value="UniProtKB-KW"/>
</dbReference>
<evidence type="ECO:0000256" key="1">
    <source>
        <dbReference type="ARBA" id="ARBA00001946"/>
    </source>
</evidence>
<feature type="domain" description="DAGKc" evidence="12">
    <location>
        <begin position="1"/>
        <end position="128"/>
    </location>
</feature>